<accession>A0ABQ9DP53</accession>
<evidence type="ECO:0000313" key="2">
    <source>
        <dbReference type="Proteomes" id="UP001145742"/>
    </source>
</evidence>
<proteinExistence type="predicted"/>
<reference evidence="1" key="1">
    <citation type="submission" date="2019-10" db="EMBL/GenBank/DDBJ databases">
        <authorList>
            <person name="Soares A.E.R."/>
            <person name="Aleixo A."/>
            <person name="Schneider P."/>
            <person name="Miyaki C.Y."/>
            <person name="Schneider M.P."/>
            <person name="Mello C."/>
            <person name="Vasconcelos A.T.R."/>
        </authorList>
    </citation>
    <scope>NUCLEOTIDE SEQUENCE</scope>
    <source>
        <tissue evidence="1">Muscle</tissue>
    </source>
</reference>
<protein>
    <submittedName>
        <fullName evidence="1">Uncharacterized protein</fullName>
    </submittedName>
</protein>
<dbReference type="EMBL" id="WHWB01032942">
    <property type="protein sequence ID" value="KAJ7422836.1"/>
    <property type="molecule type" value="Genomic_DNA"/>
</dbReference>
<evidence type="ECO:0000313" key="1">
    <source>
        <dbReference type="EMBL" id="KAJ7422836.1"/>
    </source>
</evidence>
<keyword evidence="2" id="KW-1185">Reference proteome</keyword>
<comment type="caution">
    <text evidence="1">The sequence shown here is derived from an EMBL/GenBank/DDBJ whole genome shotgun (WGS) entry which is preliminary data.</text>
</comment>
<organism evidence="1 2">
    <name type="scientific">Willisornis vidua</name>
    <name type="common">Xingu scale-backed antbird</name>
    <dbReference type="NCBI Taxonomy" id="1566151"/>
    <lineage>
        <taxon>Eukaryota</taxon>
        <taxon>Metazoa</taxon>
        <taxon>Chordata</taxon>
        <taxon>Craniata</taxon>
        <taxon>Vertebrata</taxon>
        <taxon>Euteleostomi</taxon>
        <taxon>Archelosauria</taxon>
        <taxon>Archosauria</taxon>
        <taxon>Dinosauria</taxon>
        <taxon>Saurischia</taxon>
        <taxon>Theropoda</taxon>
        <taxon>Coelurosauria</taxon>
        <taxon>Aves</taxon>
        <taxon>Neognathae</taxon>
        <taxon>Neoaves</taxon>
        <taxon>Telluraves</taxon>
        <taxon>Australaves</taxon>
        <taxon>Passeriformes</taxon>
        <taxon>Thamnophilidae</taxon>
        <taxon>Willisornis</taxon>
    </lineage>
</organism>
<name>A0ABQ9DP53_9PASS</name>
<sequence length="139" mass="15767">MHVIILPHVQDFVFLPVELYKAPVGPFLQHVQVPLDNRMTMWPTRQFDVINKFAEGALCPIILTIMKILNRTVTSIDLWGSPLVTGDNLDTALHITTLQAQKFSQFPIHLTVCSSNPYINSFSMKMLQEMVSKASLKSR</sequence>
<gene>
    <name evidence="1" type="ORF">WISP_36428</name>
</gene>
<dbReference type="Proteomes" id="UP001145742">
    <property type="component" value="Unassembled WGS sequence"/>
</dbReference>